<dbReference type="InterPro" id="IPR050545">
    <property type="entry name" value="Mycobact_MmpL"/>
</dbReference>
<feature type="transmembrane region" description="Helical" evidence="1">
    <location>
        <begin position="378"/>
        <end position="396"/>
    </location>
</feature>
<evidence type="ECO:0000313" key="2">
    <source>
        <dbReference type="EMBL" id="KAA1394244.1"/>
    </source>
</evidence>
<proteinExistence type="predicted"/>
<dbReference type="PANTHER" id="PTHR33406:SF13">
    <property type="entry name" value="MEMBRANE PROTEIN YDFJ"/>
    <property type="match status" value="1"/>
</dbReference>
<feature type="transmembrane region" description="Helical" evidence="1">
    <location>
        <begin position="324"/>
        <end position="344"/>
    </location>
</feature>
<feature type="transmembrane region" description="Helical" evidence="1">
    <location>
        <begin position="695"/>
        <end position="716"/>
    </location>
</feature>
<feature type="transmembrane region" description="Helical" evidence="1">
    <location>
        <begin position="722"/>
        <end position="745"/>
    </location>
</feature>
<feature type="transmembrane region" description="Helical" evidence="1">
    <location>
        <begin position="663"/>
        <end position="683"/>
    </location>
</feature>
<dbReference type="Gene3D" id="1.20.1640.10">
    <property type="entry name" value="Multidrug efflux transporter AcrB transmembrane domain"/>
    <property type="match status" value="2"/>
</dbReference>
<name>A0A5M4F8Y1_9ACTN</name>
<evidence type="ECO:0000313" key="3">
    <source>
        <dbReference type="Proteomes" id="UP000380867"/>
    </source>
</evidence>
<comment type="caution">
    <text evidence="2">The sequence shown here is derived from an EMBL/GenBank/DDBJ whole genome shotgun (WGS) entry which is preliminary data.</text>
</comment>
<feature type="transmembrane region" description="Helical" evidence="1">
    <location>
        <begin position="636"/>
        <end position="657"/>
    </location>
</feature>
<dbReference type="RefSeq" id="WP_149690854.1">
    <property type="nucleotide sequence ID" value="NZ_SDPQ02000004.1"/>
</dbReference>
<feature type="transmembrane region" description="Helical" evidence="1">
    <location>
        <begin position="353"/>
        <end position="372"/>
    </location>
</feature>
<organism evidence="2 3">
    <name type="scientific">Aeromicrobium ginsengisoli</name>
    <dbReference type="NCBI Taxonomy" id="363867"/>
    <lineage>
        <taxon>Bacteria</taxon>
        <taxon>Bacillati</taxon>
        <taxon>Actinomycetota</taxon>
        <taxon>Actinomycetes</taxon>
        <taxon>Propionibacteriales</taxon>
        <taxon>Nocardioidaceae</taxon>
        <taxon>Aeromicrobium</taxon>
    </lineage>
</organism>
<gene>
    <name evidence="2" type="ORF">ESP70_018755</name>
</gene>
<keyword evidence="1" id="KW-0472">Membrane</keyword>
<feature type="transmembrane region" description="Helical" evidence="1">
    <location>
        <begin position="611"/>
        <end position="629"/>
    </location>
</feature>
<feature type="transmembrane region" description="Helical" evidence="1">
    <location>
        <begin position="427"/>
        <end position="446"/>
    </location>
</feature>
<feature type="transmembrane region" description="Helical" evidence="1">
    <location>
        <begin position="20"/>
        <end position="39"/>
    </location>
</feature>
<dbReference type="PANTHER" id="PTHR33406">
    <property type="entry name" value="MEMBRANE PROTEIN MJ1562-RELATED"/>
    <property type="match status" value="1"/>
</dbReference>
<evidence type="ECO:0000256" key="1">
    <source>
        <dbReference type="SAM" id="Phobius"/>
    </source>
</evidence>
<keyword evidence="1" id="KW-1133">Transmembrane helix</keyword>
<sequence>MPSSFLSRVVGTTRRRSARWVLLAMGVLLVAFGLSRVTLDTAVGSFVPRSSSSYDELVERDAQFGGDPVVVVLHGRDQGGLILDQEQLIGLIGLEGDLARLPDVAVVYGPGTVLNQTAGSIQNVLAMISGRRDALMNEAQQKQERRGASKAEIQKARDQAVAAFDERYGNLIAQGLPVGLPTVRNQKFVASVLLDDDGDPRPEWSFLVPDAESATILVRPREGLDQDGADRLTRAVRGAIDDAGLAIDEPLVTGVPALSSSIANRARTEAPLLGGLALVAVGLVLWFSRWTPRRRDRLRPLLAALLGTATTLALFGLVGRPLSLGVVAFLPIILGIGSDFPLYLNQRTGRRRVLVTAAAAVAAFASLAVSPLPFVREFGIALALGLTATVGWALLLRSASPSTGSVDEASAPTGVAVRMAGRGPRRAIAAIGVAVAVAGLASLPSLRIQSSPDQLAAGLPQLADVKTAEKALGFAGEISLVVRGDDVLSPEAMAWQSRAIESIVTRHADRMRPLLTTERLLSFLGTGADAAQIAAGADLLPPYLLGGVVSADRGSSSSAFGVTIDDVADQQRLIDEIEGELDEPPSGYTADLVGLPVVAGEGLSAMESGRYLVNGVGILAAGLVLGLGLRSRRLALMGVAAALLSGGWVFAVLRVLGAELSPLTLAVGALTTVTACEFTVMLAESAERGRAWMRRSVLTAACAGTVGYACLSLSQLHVLRDFGLTLAGGVVSSYVAAQLVAMVAFRSGTPIDVPEPLTVELDRRDPMEVLA</sequence>
<feature type="transmembrane region" description="Helical" evidence="1">
    <location>
        <begin position="270"/>
        <end position="288"/>
    </location>
</feature>
<dbReference type="Proteomes" id="UP000380867">
    <property type="component" value="Unassembled WGS sequence"/>
</dbReference>
<dbReference type="GO" id="GO:0005886">
    <property type="term" value="C:plasma membrane"/>
    <property type="evidence" value="ECO:0007669"/>
    <property type="project" value="TreeGrafter"/>
</dbReference>
<dbReference type="SUPFAM" id="SSF82866">
    <property type="entry name" value="Multidrug efflux transporter AcrB transmembrane domain"/>
    <property type="match status" value="2"/>
</dbReference>
<dbReference type="AlphaFoldDB" id="A0A5M4F8Y1"/>
<dbReference type="OrthoDB" id="3609669at2"/>
<protein>
    <submittedName>
        <fullName evidence="2">RND transporter</fullName>
    </submittedName>
</protein>
<reference evidence="2" key="1">
    <citation type="submission" date="2019-09" db="EMBL/GenBank/DDBJ databases">
        <authorList>
            <person name="Li J."/>
        </authorList>
    </citation>
    <scope>NUCLEOTIDE SEQUENCE [LARGE SCALE GENOMIC DNA]</scope>
    <source>
        <strain evidence="2">JCM 14732</strain>
    </source>
</reference>
<keyword evidence="3" id="KW-1185">Reference proteome</keyword>
<keyword evidence="1" id="KW-0812">Transmembrane</keyword>
<accession>A0A5M4F8Y1</accession>
<dbReference type="EMBL" id="SDPQ02000004">
    <property type="protein sequence ID" value="KAA1394244.1"/>
    <property type="molecule type" value="Genomic_DNA"/>
</dbReference>
<feature type="transmembrane region" description="Helical" evidence="1">
    <location>
        <begin position="300"/>
        <end position="318"/>
    </location>
</feature>